<evidence type="ECO:0000313" key="8">
    <source>
        <dbReference type="EMBL" id="QUI24684.1"/>
    </source>
</evidence>
<dbReference type="PROSITE" id="PS51257">
    <property type="entry name" value="PROKAR_LIPOPROTEIN"/>
    <property type="match status" value="1"/>
</dbReference>
<evidence type="ECO:0000313" key="9">
    <source>
        <dbReference type="Proteomes" id="UP000683246"/>
    </source>
</evidence>
<dbReference type="EMBL" id="CP058649">
    <property type="protein sequence ID" value="QUI24684.1"/>
    <property type="molecule type" value="Genomic_DNA"/>
</dbReference>
<feature type="signal peptide" evidence="7">
    <location>
        <begin position="1"/>
        <end position="20"/>
    </location>
</feature>
<evidence type="ECO:0000256" key="7">
    <source>
        <dbReference type="SAM" id="SignalP"/>
    </source>
</evidence>
<feature type="region of interest" description="Disordered" evidence="6">
    <location>
        <begin position="24"/>
        <end position="55"/>
    </location>
</feature>
<keyword evidence="1" id="KW-1003">Cell membrane</keyword>
<dbReference type="SUPFAM" id="SSF53850">
    <property type="entry name" value="Periplasmic binding protein-like II"/>
    <property type="match status" value="1"/>
</dbReference>
<evidence type="ECO:0000256" key="3">
    <source>
        <dbReference type="ARBA" id="ARBA00023136"/>
    </source>
</evidence>
<dbReference type="Pfam" id="PF01547">
    <property type="entry name" value="SBP_bac_1"/>
    <property type="match status" value="1"/>
</dbReference>
<name>A0A8J8MND4_9FIRM</name>
<keyword evidence="5" id="KW-0449">Lipoprotein</keyword>
<evidence type="ECO:0000256" key="2">
    <source>
        <dbReference type="ARBA" id="ARBA00022729"/>
    </source>
</evidence>
<keyword evidence="4" id="KW-0564">Palmitate</keyword>
<dbReference type="AlphaFoldDB" id="A0A8J8MND4"/>
<feature type="chain" id="PRO_5039401514" evidence="7">
    <location>
        <begin position="21"/>
        <end position="562"/>
    </location>
</feature>
<dbReference type="KEGG" id="vpy:HZI73_21325"/>
<evidence type="ECO:0000256" key="1">
    <source>
        <dbReference type="ARBA" id="ARBA00022475"/>
    </source>
</evidence>
<keyword evidence="3" id="KW-0472">Membrane</keyword>
<proteinExistence type="predicted"/>
<keyword evidence="9" id="KW-1185">Reference proteome</keyword>
<dbReference type="InterPro" id="IPR006059">
    <property type="entry name" value="SBP"/>
</dbReference>
<feature type="compositionally biased region" description="Basic and acidic residues" evidence="6">
    <location>
        <begin position="42"/>
        <end position="55"/>
    </location>
</feature>
<evidence type="ECO:0000256" key="6">
    <source>
        <dbReference type="SAM" id="MobiDB-lite"/>
    </source>
</evidence>
<sequence>MKRYLTMLLALIVTMSLVFTGCGSKKAPDEETSGNNAGTTSSDKDKDNGDTASEEKLSFPLKERVKLTAFVHTRPNVDNFDENAMTKYIEEKTNIDLEFVVATNNEAQEKLNLLLATGDYPDLILTSQLTSAQQSLYGSQGSLVALNDLIEKYGTNTKKVFDLHPIARERVTMPDGNIYNLPTISECYHCLSTQKLWIYKPWLDKLELDMPQTTEEFYNVLKAFATQDPNGNGIADEIPMAGAYKGWEAEPEAFLMNSFVYNPTRQGGAMRLFVDNGTVKASYFTDGWKEGLKYMQRLRKEGLLAEESFTQAPDGLKQMGENPDVVILGAFPGGFPGTGTDLSGERYKDYITVPPLEGPDGVRIAKYSPYASVRAAFSITNACKHPEVAMMLADLLYGDELSLWNSNGQPGIDWEYIDDDNKLGINGEKASWASLIQLADQKPNGLWNQMGNYYNPSHVRLGRYQEDPENMEVILYRETKKNYEPYWPSTDILLPPLTLTEEQSAELLTYSTSINEYVLEKIAEFVLTDVNIDEVWDSYKAELEGMGINQMLKVYQEAYDTK</sequence>
<protein>
    <submittedName>
        <fullName evidence="8">Extracellular solute-binding protein</fullName>
    </submittedName>
</protein>
<dbReference type="PANTHER" id="PTHR43649:SF33">
    <property type="entry name" value="POLYGALACTURONAN_RHAMNOGALACTURONAN-BINDING PROTEIN YTCQ"/>
    <property type="match status" value="1"/>
</dbReference>
<evidence type="ECO:0000256" key="4">
    <source>
        <dbReference type="ARBA" id="ARBA00023139"/>
    </source>
</evidence>
<dbReference type="InterPro" id="IPR050490">
    <property type="entry name" value="Bact_solute-bd_prot1"/>
</dbReference>
<evidence type="ECO:0000256" key="5">
    <source>
        <dbReference type="ARBA" id="ARBA00023288"/>
    </source>
</evidence>
<keyword evidence="2 7" id="KW-0732">Signal</keyword>
<organism evidence="8 9">
    <name type="scientific">Vallitalea pronyensis</name>
    <dbReference type="NCBI Taxonomy" id="1348613"/>
    <lineage>
        <taxon>Bacteria</taxon>
        <taxon>Bacillati</taxon>
        <taxon>Bacillota</taxon>
        <taxon>Clostridia</taxon>
        <taxon>Lachnospirales</taxon>
        <taxon>Vallitaleaceae</taxon>
        <taxon>Vallitalea</taxon>
    </lineage>
</organism>
<dbReference type="Proteomes" id="UP000683246">
    <property type="component" value="Chromosome"/>
</dbReference>
<gene>
    <name evidence="8" type="ORF">HZI73_21325</name>
</gene>
<dbReference type="Gene3D" id="3.40.190.10">
    <property type="entry name" value="Periplasmic binding protein-like II"/>
    <property type="match status" value="2"/>
</dbReference>
<dbReference type="RefSeq" id="WP_212695378.1">
    <property type="nucleotide sequence ID" value="NZ_CP058649.1"/>
</dbReference>
<reference evidence="8" key="1">
    <citation type="submission" date="2020-07" db="EMBL/GenBank/DDBJ databases">
        <title>Vallitalea pronyensis genome.</title>
        <authorList>
            <person name="Postec A."/>
        </authorList>
    </citation>
    <scope>NUCLEOTIDE SEQUENCE</scope>
    <source>
        <strain evidence="8">FatNI3</strain>
    </source>
</reference>
<accession>A0A8J8MND4</accession>
<dbReference type="PANTHER" id="PTHR43649">
    <property type="entry name" value="ARABINOSE-BINDING PROTEIN-RELATED"/>
    <property type="match status" value="1"/>
</dbReference>